<evidence type="ECO:0000256" key="1">
    <source>
        <dbReference type="ARBA" id="ARBA00004202"/>
    </source>
</evidence>
<keyword evidence="11" id="KW-1185">Reference proteome</keyword>
<dbReference type="FunFam" id="3.40.50.300:FF:000224">
    <property type="entry name" value="Energy-coupling factor transporter ATP-binding protein EcfA"/>
    <property type="match status" value="1"/>
</dbReference>
<evidence type="ECO:0000256" key="4">
    <source>
        <dbReference type="ARBA" id="ARBA00022475"/>
    </source>
</evidence>
<protein>
    <submittedName>
        <fullName evidence="10">Cobalt ABC transporter ATP-binding protein</fullName>
    </submittedName>
</protein>
<organism evidence="10 11">
    <name type="scientific">Salipaludibacillus neizhouensis</name>
    <dbReference type="NCBI Taxonomy" id="885475"/>
    <lineage>
        <taxon>Bacteria</taxon>
        <taxon>Bacillati</taxon>
        <taxon>Bacillota</taxon>
        <taxon>Bacilli</taxon>
        <taxon>Bacillales</taxon>
        <taxon>Bacillaceae</taxon>
    </lineage>
</organism>
<evidence type="ECO:0000259" key="9">
    <source>
        <dbReference type="PROSITE" id="PS50893"/>
    </source>
</evidence>
<evidence type="ECO:0000256" key="2">
    <source>
        <dbReference type="ARBA" id="ARBA00005417"/>
    </source>
</evidence>
<dbReference type="OrthoDB" id="501320at2"/>
<comment type="similarity">
    <text evidence="2">Belongs to the ABC transporter superfamily.</text>
</comment>
<evidence type="ECO:0000256" key="3">
    <source>
        <dbReference type="ARBA" id="ARBA00022448"/>
    </source>
</evidence>
<keyword evidence="4" id="KW-1003">Cell membrane</keyword>
<dbReference type="PANTHER" id="PTHR43553">
    <property type="entry name" value="HEAVY METAL TRANSPORTER"/>
    <property type="match status" value="1"/>
</dbReference>
<dbReference type="RefSeq" id="WP_110935371.1">
    <property type="nucleotide sequence ID" value="NZ_KZ614146.1"/>
</dbReference>
<reference evidence="10 11" key="1">
    <citation type="submission" date="2017-10" db="EMBL/GenBank/DDBJ databases">
        <title>Bacillus sp. nov., a halophilic bacterium isolated from a Keqin Lake.</title>
        <authorList>
            <person name="Wang H."/>
        </authorList>
    </citation>
    <scope>NUCLEOTIDE SEQUENCE [LARGE SCALE GENOMIC DNA]</scope>
    <source>
        <strain evidence="10 11">KCTC 13187</strain>
    </source>
</reference>
<name>A0A3A9KIC7_9BACI</name>
<comment type="subcellular location">
    <subcellularLocation>
        <location evidence="1">Cell membrane</location>
        <topology evidence="1">Peripheral membrane protein</topology>
    </subcellularLocation>
</comment>
<sequence length="575" mass="64795">MTKQIQLKQVNFQYPGGKSNVLKDVSLEINKGEFLAIIGGNGSGKSTLCKLLNGLIPHYYVGDFTGQVIVNGLVTTDHKVAELSHHVGYVYQDFENQLVSPRVLEDASFAPLNFGFPDYIQRGKRALDLVGLHGHDDEFVWQLSGGQKHQLALAGAVSLNPDILIIDEPVAQLDPFHAEEVYKILEMLNKDHGKTIIVIEHHTEFIAEFCDQVVLMDAGQIIWKKQTNDALKEVDHLLASKIYPPQVTQAAYQCGQFKNNELPVRLEEALNQFPIQLNNHKDEFPRSNYSHLAERDKLVELKQVSFSYKMVNRSRKKVLKDINLDIHHGDLVALVGNNGAGKSSLMRLITGLVKPEKGNVYVEGKNTRNYSPEKLADTVTYIYQNPEEMFIEDCVRKDVEFYLKARKVPGYEKIVEDVLRQFDLTDLQDNDSRLMSGGQQRRASLAIGVAMEPSIILLDEPTANLDIATRKHITKLIDSLKEQIISVIIATHDMQLVAEWANRIIVLHEGEVIHDGDRESVFSNVSLLELAGLKPPQILELSRKLHMSPLAYTVEEFVHALKKEENPSGIYTEII</sequence>
<dbReference type="CDD" id="cd03225">
    <property type="entry name" value="ABC_cobalt_CbiO_domain1"/>
    <property type="match status" value="2"/>
</dbReference>
<keyword evidence="8" id="KW-0472">Membrane</keyword>
<comment type="caution">
    <text evidence="10">The sequence shown here is derived from an EMBL/GenBank/DDBJ whole genome shotgun (WGS) entry which is preliminary data.</text>
</comment>
<gene>
    <name evidence="10" type="ORF">CR203_08915</name>
</gene>
<keyword evidence="3" id="KW-0813">Transport</keyword>
<dbReference type="PROSITE" id="PS00211">
    <property type="entry name" value="ABC_TRANSPORTER_1"/>
    <property type="match status" value="1"/>
</dbReference>
<evidence type="ECO:0000256" key="6">
    <source>
        <dbReference type="ARBA" id="ARBA00022840"/>
    </source>
</evidence>
<dbReference type="AlphaFoldDB" id="A0A3A9KIC7"/>
<keyword evidence="7" id="KW-1278">Translocase</keyword>
<dbReference type="SMART" id="SM00382">
    <property type="entry name" value="AAA"/>
    <property type="match status" value="2"/>
</dbReference>
<dbReference type="InterPro" id="IPR003439">
    <property type="entry name" value="ABC_transporter-like_ATP-bd"/>
</dbReference>
<dbReference type="Proteomes" id="UP000281498">
    <property type="component" value="Unassembled WGS sequence"/>
</dbReference>
<dbReference type="InterPro" id="IPR050095">
    <property type="entry name" value="ECF_ABC_transporter_ATP-bd"/>
</dbReference>
<evidence type="ECO:0000256" key="7">
    <source>
        <dbReference type="ARBA" id="ARBA00022967"/>
    </source>
</evidence>
<dbReference type="Pfam" id="PF00005">
    <property type="entry name" value="ABC_tran"/>
    <property type="match status" value="2"/>
</dbReference>
<feature type="domain" description="ABC transporter" evidence="9">
    <location>
        <begin position="299"/>
        <end position="534"/>
    </location>
</feature>
<dbReference type="GO" id="GO:0015087">
    <property type="term" value="F:cobalt ion transmembrane transporter activity"/>
    <property type="evidence" value="ECO:0007669"/>
    <property type="project" value="UniProtKB-ARBA"/>
</dbReference>
<keyword evidence="5" id="KW-0547">Nucleotide-binding</keyword>
<evidence type="ECO:0000313" key="11">
    <source>
        <dbReference type="Proteomes" id="UP000281498"/>
    </source>
</evidence>
<evidence type="ECO:0000313" key="10">
    <source>
        <dbReference type="EMBL" id="RKL67465.1"/>
    </source>
</evidence>
<proteinExistence type="inferred from homology"/>
<dbReference type="GO" id="GO:0043190">
    <property type="term" value="C:ATP-binding cassette (ABC) transporter complex"/>
    <property type="evidence" value="ECO:0007669"/>
    <property type="project" value="TreeGrafter"/>
</dbReference>
<dbReference type="SUPFAM" id="SSF52540">
    <property type="entry name" value="P-loop containing nucleoside triphosphate hydrolases"/>
    <property type="match status" value="2"/>
</dbReference>
<dbReference type="InterPro" id="IPR027417">
    <property type="entry name" value="P-loop_NTPase"/>
</dbReference>
<dbReference type="GO" id="GO:0005524">
    <property type="term" value="F:ATP binding"/>
    <property type="evidence" value="ECO:0007669"/>
    <property type="project" value="UniProtKB-KW"/>
</dbReference>
<evidence type="ECO:0000256" key="5">
    <source>
        <dbReference type="ARBA" id="ARBA00022741"/>
    </source>
</evidence>
<keyword evidence="6 10" id="KW-0067">ATP-binding</keyword>
<accession>A0A3A9KIC7</accession>
<dbReference type="InterPro" id="IPR015856">
    <property type="entry name" value="ABC_transpr_CbiO/EcfA_su"/>
</dbReference>
<dbReference type="GO" id="GO:0042626">
    <property type="term" value="F:ATPase-coupled transmembrane transporter activity"/>
    <property type="evidence" value="ECO:0007669"/>
    <property type="project" value="TreeGrafter"/>
</dbReference>
<dbReference type="NCBIfam" id="NF010167">
    <property type="entry name" value="PRK13648.1"/>
    <property type="match status" value="2"/>
</dbReference>
<dbReference type="GO" id="GO:0016887">
    <property type="term" value="F:ATP hydrolysis activity"/>
    <property type="evidence" value="ECO:0007669"/>
    <property type="project" value="InterPro"/>
</dbReference>
<dbReference type="Gene3D" id="3.40.50.300">
    <property type="entry name" value="P-loop containing nucleotide triphosphate hydrolases"/>
    <property type="match status" value="2"/>
</dbReference>
<feature type="domain" description="ABC transporter" evidence="9">
    <location>
        <begin position="5"/>
        <end position="243"/>
    </location>
</feature>
<dbReference type="PROSITE" id="PS50893">
    <property type="entry name" value="ABC_TRANSPORTER_2"/>
    <property type="match status" value="2"/>
</dbReference>
<dbReference type="InterPro" id="IPR003593">
    <property type="entry name" value="AAA+_ATPase"/>
</dbReference>
<dbReference type="InterPro" id="IPR017871">
    <property type="entry name" value="ABC_transporter-like_CS"/>
</dbReference>
<dbReference type="EMBL" id="PDOE01000003">
    <property type="protein sequence ID" value="RKL67465.1"/>
    <property type="molecule type" value="Genomic_DNA"/>
</dbReference>
<evidence type="ECO:0000256" key="8">
    <source>
        <dbReference type="ARBA" id="ARBA00023136"/>
    </source>
</evidence>